<gene>
    <name evidence="2" type="ORF">CLV47_105193</name>
</gene>
<dbReference type="Proteomes" id="UP000237752">
    <property type="component" value="Unassembled WGS sequence"/>
</dbReference>
<evidence type="ECO:0000313" key="2">
    <source>
        <dbReference type="EMBL" id="PRZ42571.1"/>
    </source>
</evidence>
<organism evidence="2 3">
    <name type="scientific">Antricoccus suffuscus</name>
    <dbReference type="NCBI Taxonomy" id="1629062"/>
    <lineage>
        <taxon>Bacteria</taxon>
        <taxon>Bacillati</taxon>
        <taxon>Actinomycetota</taxon>
        <taxon>Actinomycetes</taxon>
        <taxon>Geodermatophilales</taxon>
        <taxon>Antricoccaceae</taxon>
        <taxon>Antricoccus</taxon>
    </lineage>
</organism>
<proteinExistence type="predicted"/>
<sequence>MAQPPSTKLTDNPDAARRLTGGDDPAEVAASYPTYSAAWATLAERAIADGRVIEAYAYARTGYHRGLDALRRSGWKGFGAVPWNHEPNRGVLRCFFVLANAAQQIGETEEYDRLIQLLNDSDPEALAALQAK</sequence>
<evidence type="ECO:0000313" key="3">
    <source>
        <dbReference type="Proteomes" id="UP000237752"/>
    </source>
</evidence>
<dbReference type="AlphaFoldDB" id="A0A2T1A1T1"/>
<keyword evidence="3" id="KW-1185">Reference proteome</keyword>
<name>A0A2T1A1T1_9ACTN</name>
<dbReference type="Pfam" id="PF11349">
    <property type="entry name" value="DUF3151"/>
    <property type="match status" value="1"/>
</dbReference>
<dbReference type="EMBL" id="PVUE01000005">
    <property type="protein sequence ID" value="PRZ42571.1"/>
    <property type="molecule type" value="Genomic_DNA"/>
</dbReference>
<accession>A0A2T1A1T1</accession>
<reference evidence="2 3" key="1">
    <citation type="submission" date="2018-03" db="EMBL/GenBank/DDBJ databases">
        <title>Genomic Encyclopedia of Archaeal and Bacterial Type Strains, Phase II (KMG-II): from individual species to whole genera.</title>
        <authorList>
            <person name="Goeker M."/>
        </authorList>
    </citation>
    <scope>NUCLEOTIDE SEQUENCE [LARGE SCALE GENOMIC DNA]</scope>
    <source>
        <strain evidence="2 3">DSM 100065</strain>
    </source>
</reference>
<protein>
    <submittedName>
        <fullName evidence="2">Uncharacterized protein DUF3151</fullName>
    </submittedName>
</protein>
<dbReference type="PIRSF" id="PIRSF017349">
    <property type="entry name" value="UCP017349"/>
    <property type="match status" value="1"/>
</dbReference>
<dbReference type="InterPro" id="IPR014487">
    <property type="entry name" value="DUF3151"/>
</dbReference>
<evidence type="ECO:0000256" key="1">
    <source>
        <dbReference type="SAM" id="MobiDB-lite"/>
    </source>
</evidence>
<comment type="caution">
    <text evidence="2">The sequence shown here is derived from an EMBL/GenBank/DDBJ whole genome shotgun (WGS) entry which is preliminary data.</text>
</comment>
<feature type="compositionally biased region" description="Polar residues" evidence="1">
    <location>
        <begin position="1"/>
        <end position="10"/>
    </location>
</feature>
<feature type="region of interest" description="Disordered" evidence="1">
    <location>
        <begin position="1"/>
        <end position="25"/>
    </location>
</feature>